<evidence type="ECO:0000259" key="2">
    <source>
        <dbReference type="PROSITE" id="PS51272"/>
    </source>
</evidence>
<organism evidence="3 4">
    <name type="scientific">Paenibacillus eucommiae</name>
    <dbReference type="NCBI Taxonomy" id="1355755"/>
    <lineage>
        <taxon>Bacteria</taxon>
        <taxon>Bacillati</taxon>
        <taxon>Bacillota</taxon>
        <taxon>Bacilli</taxon>
        <taxon>Bacillales</taxon>
        <taxon>Paenibacillaceae</taxon>
        <taxon>Paenibacillus</taxon>
    </lineage>
</organism>
<evidence type="ECO:0000313" key="3">
    <source>
        <dbReference type="EMBL" id="MBP1994798.1"/>
    </source>
</evidence>
<gene>
    <name evidence="3" type="ORF">J2Z66_006438</name>
</gene>
<dbReference type="RefSeq" id="WP_209976626.1">
    <property type="nucleotide sequence ID" value="NZ_JAGGLB010000028.1"/>
</dbReference>
<name>A0ABS4J4R6_9BACL</name>
<dbReference type="PANTHER" id="PTHR43308:SF5">
    <property type="entry name" value="S-LAYER PROTEIN _ PEPTIDOGLYCAN ENDO-BETA-N-ACETYLGLUCOSAMINIDASE"/>
    <property type="match status" value="1"/>
</dbReference>
<protein>
    <recommendedName>
        <fullName evidence="2">SLH domain-containing protein</fullName>
    </recommendedName>
</protein>
<feature type="signal peptide" evidence="1">
    <location>
        <begin position="1"/>
        <end position="26"/>
    </location>
</feature>
<reference evidence="3 4" key="1">
    <citation type="submission" date="2021-03" db="EMBL/GenBank/DDBJ databases">
        <title>Genomic Encyclopedia of Type Strains, Phase IV (KMG-IV): sequencing the most valuable type-strain genomes for metagenomic binning, comparative biology and taxonomic classification.</title>
        <authorList>
            <person name="Goeker M."/>
        </authorList>
    </citation>
    <scope>NUCLEOTIDE SEQUENCE [LARGE SCALE GENOMIC DNA]</scope>
    <source>
        <strain evidence="3 4">DSM 26048</strain>
    </source>
</reference>
<dbReference type="EMBL" id="JAGGLB010000028">
    <property type="protein sequence ID" value="MBP1994798.1"/>
    <property type="molecule type" value="Genomic_DNA"/>
</dbReference>
<feature type="domain" description="SLH" evidence="2">
    <location>
        <begin position="178"/>
        <end position="241"/>
    </location>
</feature>
<dbReference type="InterPro" id="IPR051465">
    <property type="entry name" value="Cell_Envelope_Struct_Comp"/>
</dbReference>
<dbReference type="PANTHER" id="PTHR43308">
    <property type="entry name" value="OUTER MEMBRANE PROTEIN ALPHA-RELATED"/>
    <property type="match status" value="1"/>
</dbReference>
<dbReference type="Proteomes" id="UP001519287">
    <property type="component" value="Unassembled WGS sequence"/>
</dbReference>
<dbReference type="PROSITE" id="PS51272">
    <property type="entry name" value="SLH"/>
    <property type="match status" value="2"/>
</dbReference>
<keyword evidence="4" id="KW-1185">Reference proteome</keyword>
<dbReference type="Pfam" id="PF00395">
    <property type="entry name" value="SLH"/>
    <property type="match status" value="2"/>
</dbReference>
<evidence type="ECO:0000313" key="4">
    <source>
        <dbReference type="Proteomes" id="UP001519287"/>
    </source>
</evidence>
<comment type="caution">
    <text evidence="3">The sequence shown here is derived from an EMBL/GenBank/DDBJ whole genome shotgun (WGS) entry which is preliminary data.</text>
</comment>
<accession>A0ABS4J4R6</accession>
<feature type="chain" id="PRO_5045170709" description="SLH domain-containing protein" evidence="1">
    <location>
        <begin position="27"/>
        <end position="908"/>
    </location>
</feature>
<evidence type="ECO:0000256" key="1">
    <source>
        <dbReference type="SAM" id="SignalP"/>
    </source>
</evidence>
<dbReference type="InterPro" id="IPR001119">
    <property type="entry name" value="SLH_dom"/>
</dbReference>
<feature type="domain" description="SLH" evidence="2">
    <location>
        <begin position="40"/>
        <end position="103"/>
    </location>
</feature>
<proteinExistence type="predicted"/>
<keyword evidence="1" id="KW-0732">Signal</keyword>
<sequence>MKKHKLNKLILSSMIATSLVASPVYAELNNGSGSSVSGKVKLSFPDVKESYWGTRHITKLAIEGIIDGYEDGTYRAENSVTQQEAIVMAIRMMDLEGEVKALKETTVFPEFLGVDDFFRNYVAVALNKGLITLPEEKLNTDGSKTKWGARKATREWVAKIAIRAIGQQSIAESLASTPTSFTDNSKIDYSELGYINAAVSLKIVDGFEDGTFRPKGAVTRAQIATFLSRSQKDLAKPSSKIARGYMSSLTGDSIALMDKNGEVTNYKLSNDATFYGNKNDTKISPEAIKETYEISVVQVDGTVYMVELISDQLQMDVYEGELLATYVDKMSLALLRNNQYENYNLSQNVSITDAAGKELSLSSLVKGSQIELRKSKIAKNPEITQIVVKQVPVSKSSEGTIQTISREENALQILEASTSKSETFKFSNQAIFLFADNSSADFNSIHVGDTIAYEVVNNQIAKVIIKKQADIGITVEGTLTGIDADKTYITISKSNGEALASYFLADNVQVQIDGLTTAGVFDLEKGDVLKLDLLNNKITKITATNRSINNQYFARIVSYEPTSKFLMLEDYKGKPLAYKLSESTLLYYYSTTMPFANFGSVFTPGKRVDLQISNDKVISIRFATQMEGTISQLNLLTNDITIKGEGGQLVSFKLVQVPGVEIPNRTSSKLADLIIGDPVTITFSPDQVNISKITVNKTFLYKTILTNSTTKRVTVQNNLNTTYEYSLDQVPLVREDQTTAAFSDVLADEYIKLSFKGNVVTKAELITPIRAEITAVDAASTSITVQDFAGKSKVVGLGANYAVKGNGGTALTFANLKVGDRVQVLKDAEGKMVIQVASAFQKEFASYNNVLNQLVFKAGNAGDKNTYNLYPRAYYHKGSEVLSLTSFAANDAVMIYVLDDKIVEMSKK</sequence>